<comment type="caution">
    <text evidence="1">The sequence shown here is derived from an EMBL/GenBank/DDBJ whole genome shotgun (WGS) entry which is preliminary data.</text>
</comment>
<evidence type="ECO:0000313" key="1">
    <source>
        <dbReference type="EMBL" id="EAY26109.1"/>
    </source>
</evidence>
<sequence>MLIRACWDFVFASKPSTFAAFKGSSLVFVLPNGKQNE</sequence>
<accession>A1ZTZ6</accession>
<evidence type="ECO:0000313" key="2">
    <source>
        <dbReference type="Proteomes" id="UP000004095"/>
    </source>
</evidence>
<keyword evidence="2" id="KW-1185">Reference proteome</keyword>
<name>A1ZTZ6_MICM2</name>
<proteinExistence type="predicted"/>
<reference evidence="1 2" key="1">
    <citation type="submission" date="2007-01" db="EMBL/GenBank/DDBJ databases">
        <authorList>
            <person name="Haygood M."/>
            <person name="Podell S."/>
            <person name="Anderson C."/>
            <person name="Hopkinson B."/>
            <person name="Roe K."/>
            <person name="Barbeau K."/>
            <person name="Gaasterland T."/>
            <person name="Ferriera S."/>
            <person name="Johnson J."/>
            <person name="Kravitz S."/>
            <person name="Beeson K."/>
            <person name="Sutton G."/>
            <person name="Rogers Y.-H."/>
            <person name="Friedman R."/>
            <person name="Frazier M."/>
            <person name="Venter J.C."/>
        </authorList>
    </citation>
    <scope>NUCLEOTIDE SEQUENCE [LARGE SCALE GENOMIC DNA]</scope>
    <source>
        <strain evidence="1 2">ATCC 23134</strain>
    </source>
</reference>
<gene>
    <name evidence="1" type="ORF">M23134_05982</name>
</gene>
<dbReference type="Proteomes" id="UP000004095">
    <property type="component" value="Unassembled WGS sequence"/>
</dbReference>
<dbReference type="EMBL" id="AAWS01000038">
    <property type="protein sequence ID" value="EAY26109.1"/>
    <property type="molecule type" value="Genomic_DNA"/>
</dbReference>
<dbReference type="AlphaFoldDB" id="A1ZTZ6"/>
<protein>
    <submittedName>
        <fullName evidence="1">Uncharacterized protein</fullName>
    </submittedName>
</protein>
<organism evidence="1 2">
    <name type="scientific">Microscilla marina ATCC 23134</name>
    <dbReference type="NCBI Taxonomy" id="313606"/>
    <lineage>
        <taxon>Bacteria</taxon>
        <taxon>Pseudomonadati</taxon>
        <taxon>Bacteroidota</taxon>
        <taxon>Cytophagia</taxon>
        <taxon>Cytophagales</taxon>
        <taxon>Microscillaceae</taxon>
        <taxon>Microscilla</taxon>
    </lineage>
</organism>